<dbReference type="GO" id="GO:0051301">
    <property type="term" value="P:cell division"/>
    <property type="evidence" value="ECO:0007669"/>
    <property type="project" value="TreeGrafter"/>
</dbReference>
<dbReference type="Gene3D" id="1.20.58.80">
    <property type="entry name" value="Phosphotransferase system, lactose/cellobiose-type IIA subunit"/>
    <property type="match status" value="1"/>
</dbReference>
<dbReference type="InterPro" id="IPR045036">
    <property type="entry name" value="Spartin-like"/>
</dbReference>
<sequence>MNVNLDLNKLLIMSTEAEFLGAYERIKASNKRIFACIDEAIKHEEQERPFEAITAYESCLQQIDETFAISVGLPDNVDAVALEWSDACAIVQKLKGAKMEVCYRLKVLRSQHASVDNTAAEAKEEDAYSLPGDAAAPNGEAIDGPTPKKKSLLLENPVVYKGDSAANSATSAAAHYRKVLADLRRVISDPSDVGILFDTLFTSQTKLYKIQPEGVVVTMGETYMSLVMCTTPCDDQWKHLNGVSFIQCTIPTDKTPHNNTDHIEVPTKESPQMIWLYALLPTITNCYRTNYGAFILPDLEVDEPGHAFGLMLIHSESTVDGAEQAAAQPEEQEELNDLQQFFLDLLEAVLSGHVELLQQPTVGPRVPRDTSEQVSRHIVTAADFIARNLVRGAEKTGELMVKTTPYIISKMRPAPPDAPPVSSTVQTSVAVARDVTHAAAGVTGWIAGKVGSASMAIGRYLAPHVQNAGSALLQKGFGYDTSEANSKMEGAMTIAAGAVEGFSTVYNGLETSAKILGTNLSENSVKIIEHKYGSSAGGVAAGTFDTLGNAFNVSQNVNYITPKGLAKKMAKNTGKAVINDYKTKLRHSDTHFVPAGTLYPDLRSLKEK</sequence>
<dbReference type="GO" id="GO:0005886">
    <property type="term" value="C:plasma membrane"/>
    <property type="evidence" value="ECO:0007669"/>
    <property type="project" value="TreeGrafter"/>
</dbReference>
<gene>
    <name evidence="2" type="primary">Y2001</name>
</gene>
<dbReference type="AlphaFoldDB" id="A0A034WBQ3"/>
<dbReference type="InterPro" id="IPR009686">
    <property type="entry name" value="Senescence/spartin_C"/>
</dbReference>
<feature type="domain" description="Senescence" evidence="1">
    <location>
        <begin position="377"/>
        <end position="571"/>
    </location>
</feature>
<accession>A0A034WBQ3</accession>
<dbReference type="GO" id="GO:0030514">
    <property type="term" value="P:negative regulation of BMP signaling pathway"/>
    <property type="evidence" value="ECO:0007669"/>
    <property type="project" value="TreeGrafter"/>
</dbReference>
<dbReference type="OrthoDB" id="20821at2759"/>
<name>A0A034WBQ3_BACDO</name>
<protein>
    <submittedName>
        <fullName evidence="2">Uncharacterized protein CG12001</fullName>
    </submittedName>
</protein>
<evidence type="ECO:0000259" key="1">
    <source>
        <dbReference type="Pfam" id="PF06911"/>
    </source>
</evidence>
<proteinExistence type="predicted"/>
<organism evidence="2">
    <name type="scientific">Bactrocera dorsalis</name>
    <name type="common">Oriental fruit fly</name>
    <name type="synonym">Dacus dorsalis</name>
    <dbReference type="NCBI Taxonomy" id="27457"/>
    <lineage>
        <taxon>Eukaryota</taxon>
        <taxon>Metazoa</taxon>
        <taxon>Ecdysozoa</taxon>
        <taxon>Arthropoda</taxon>
        <taxon>Hexapoda</taxon>
        <taxon>Insecta</taxon>
        <taxon>Pterygota</taxon>
        <taxon>Neoptera</taxon>
        <taxon>Endopterygota</taxon>
        <taxon>Diptera</taxon>
        <taxon>Brachycera</taxon>
        <taxon>Muscomorpha</taxon>
        <taxon>Tephritoidea</taxon>
        <taxon>Tephritidae</taxon>
        <taxon>Bactrocera</taxon>
        <taxon>Bactrocera</taxon>
    </lineage>
</organism>
<dbReference type="PANTHER" id="PTHR21068:SF43">
    <property type="entry name" value="SPARTIN"/>
    <property type="match status" value="1"/>
</dbReference>
<dbReference type="Pfam" id="PF06911">
    <property type="entry name" value="Senescence"/>
    <property type="match status" value="1"/>
</dbReference>
<evidence type="ECO:0000313" key="2">
    <source>
        <dbReference type="EMBL" id="JAC51722.1"/>
    </source>
</evidence>
<dbReference type="PANTHER" id="PTHR21068">
    <property type="entry name" value="SPARTIN"/>
    <property type="match status" value="1"/>
</dbReference>
<reference evidence="2" key="1">
    <citation type="journal article" date="2014" name="BMC Genomics">
        <title>Characterizing the developmental transcriptome of the oriental fruit fly, Bactrocera dorsalis (Diptera: Tephritidae) through comparative genomic analysis with Drosophila melanogaster utilizing modENCODE datasets.</title>
        <authorList>
            <person name="Geib S.M."/>
            <person name="Calla B."/>
            <person name="Hall B."/>
            <person name="Hou S."/>
            <person name="Manoukis N.C."/>
        </authorList>
    </citation>
    <scope>NUCLEOTIDE SEQUENCE</scope>
    <source>
        <strain evidence="2">Punador</strain>
    </source>
</reference>
<dbReference type="EMBL" id="GAKP01007230">
    <property type="protein sequence ID" value="JAC51722.1"/>
    <property type="molecule type" value="Transcribed_RNA"/>
</dbReference>